<evidence type="ECO:0000259" key="3">
    <source>
        <dbReference type="Pfam" id="PF02775"/>
    </source>
</evidence>
<dbReference type="SUPFAM" id="SSF52518">
    <property type="entry name" value="Thiamin diphosphate-binding fold (THDP-binding)"/>
    <property type="match status" value="1"/>
</dbReference>
<dbReference type="InterPro" id="IPR002869">
    <property type="entry name" value="Pyrv_flavodox_OxRed_cen"/>
</dbReference>
<dbReference type="GO" id="GO:0044281">
    <property type="term" value="P:small molecule metabolic process"/>
    <property type="evidence" value="ECO:0007669"/>
    <property type="project" value="UniProtKB-ARBA"/>
</dbReference>
<dbReference type="Pfam" id="PF02775">
    <property type="entry name" value="TPP_enzyme_C"/>
    <property type="match status" value="1"/>
</dbReference>
<sequence>MPSLLNPSRPPVFCPGCSHERSLHALDKALQQLLLEPQDVIIVSDIGCSGLFDVFFATHAFHGLHGRALTYAAGLKLARPHATVVVVMGDGGVGIGGAHLLAACRRNLDLTLLILNNFNFGMTGGQYSCTTPREARVGSGFLNTLEPPLDVCRTVAAAGAPFVVRRSVYSPDLSEKFAEAITYGGFAVVDVWGGCPGRYMKANPLTPKDVDALVEKAGLWNGPVAENERPEYGAAYASHVGASSPAWDWKGTEARFRASLSGRYGTVFLGAAGERVLSAGHLWAMTAVRAGLHVTQKNDYNITVMRGPSLAEVLLSSEPIDYPGIEQPDAVVALAREGVERMAQGWAELTPQSLVIQAVDVPVPDHRGRAVQVDFKKAGIGRKDRAVASLGILARLSGIFRIEDLVETAAFTVPPSQRDTTVQLLHKGADLASP</sequence>
<name>A0A832EK95_9BACT</name>
<feature type="domain" description="Pyruvate/ketoisovalerate oxidoreductase catalytic" evidence="2">
    <location>
        <begin position="276"/>
        <end position="414"/>
    </location>
</feature>
<dbReference type="InterPro" id="IPR019752">
    <property type="entry name" value="Pyrv/ketoisovalerate_OxRed_cat"/>
</dbReference>
<dbReference type="InterPro" id="IPR029061">
    <property type="entry name" value="THDP-binding"/>
</dbReference>
<evidence type="ECO:0000259" key="2">
    <source>
        <dbReference type="Pfam" id="PF01558"/>
    </source>
</evidence>
<protein>
    <submittedName>
        <fullName evidence="4">2-oxoglutarate synthase</fullName>
    </submittedName>
</protein>
<organism evidence="4">
    <name type="scientific">Desulfacinum infernum</name>
    <dbReference type="NCBI Taxonomy" id="35837"/>
    <lineage>
        <taxon>Bacteria</taxon>
        <taxon>Pseudomonadati</taxon>
        <taxon>Thermodesulfobacteriota</taxon>
        <taxon>Syntrophobacteria</taxon>
        <taxon>Syntrophobacterales</taxon>
        <taxon>Syntrophobacteraceae</taxon>
        <taxon>Desulfacinum</taxon>
    </lineage>
</organism>
<dbReference type="GO" id="GO:0045333">
    <property type="term" value="P:cellular respiration"/>
    <property type="evidence" value="ECO:0007669"/>
    <property type="project" value="UniProtKB-ARBA"/>
</dbReference>
<dbReference type="Pfam" id="PF01558">
    <property type="entry name" value="POR"/>
    <property type="match status" value="1"/>
</dbReference>
<dbReference type="PANTHER" id="PTHR48084:SF1">
    <property type="entry name" value="2-OXOGLUTARATE SYNTHASE SUBUNIT KORB"/>
    <property type="match status" value="1"/>
</dbReference>
<keyword evidence="1" id="KW-0560">Oxidoreductase</keyword>
<dbReference type="Gene3D" id="3.40.50.970">
    <property type="match status" value="1"/>
</dbReference>
<evidence type="ECO:0000256" key="1">
    <source>
        <dbReference type="ARBA" id="ARBA00023002"/>
    </source>
</evidence>
<accession>A0A832EK95</accession>
<proteinExistence type="predicted"/>
<dbReference type="Gene3D" id="3.40.920.10">
    <property type="entry name" value="Pyruvate-ferredoxin oxidoreductase, PFOR, domain III"/>
    <property type="match status" value="1"/>
</dbReference>
<comment type="caution">
    <text evidence="4">The sequence shown here is derived from an EMBL/GenBank/DDBJ whole genome shotgun (WGS) entry which is preliminary data.</text>
</comment>
<dbReference type="GO" id="GO:0030976">
    <property type="term" value="F:thiamine pyrophosphate binding"/>
    <property type="evidence" value="ECO:0007669"/>
    <property type="project" value="InterPro"/>
</dbReference>
<dbReference type="GO" id="GO:0016625">
    <property type="term" value="F:oxidoreductase activity, acting on the aldehyde or oxo group of donors, iron-sulfur protein as acceptor"/>
    <property type="evidence" value="ECO:0007669"/>
    <property type="project" value="UniProtKB-ARBA"/>
</dbReference>
<dbReference type="EMBL" id="DSTK01000039">
    <property type="protein sequence ID" value="HFK98349.1"/>
    <property type="molecule type" value="Genomic_DNA"/>
</dbReference>
<dbReference type="InterPro" id="IPR011766">
    <property type="entry name" value="TPP_enzyme_TPP-bd"/>
</dbReference>
<reference evidence="4" key="1">
    <citation type="journal article" date="2020" name="mSystems">
        <title>Genome- and Community-Level Interaction Insights into Carbon Utilization and Element Cycling Functions of Hydrothermarchaeota in Hydrothermal Sediment.</title>
        <authorList>
            <person name="Zhou Z."/>
            <person name="Liu Y."/>
            <person name="Xu W."/>
            <person name="Pan J."/>
            <person name="Luo Z.H."/>
            <person name="Li M."/>
        </authorList>
    </citation>
    <scope>NUCLEOTIDE SEQUENCE [LARGE SCALE GENOMIC DNA]</scope>
    <source>
        <strain evidence="4">SpSt-456</strain>
    </source>
</reference>
<dbReference type="AlphaFoldDB" id="A0A832EK95"/>
<feature type="domain" description="Thiamine pyrophosphate enzyme TPP-binding" evidence="3">
    <location>
        <begin position="56"/>
        <end position="191"/>
    </location>
</feature>
<evidence type="ECO:0000313" key="4">
    <source>
        <dbReference type="EMBL" id="HFK98349.1"/>
    </source>
</evidence>
<dbReference type="InterPro" id="IPR051457">
    <property type="entry name" value="2-oxoacid:Fd_oxidoreductase"/>
</dbReference>
<gene>
    <name evidence="4" type="ORF">ENS06_13640</name>
</gene>
<dbReference type="PANTHER" id="PTHR48084">
    <property type="entry name" value="2-OXOGLUTARATE OXIDOREDUCTASE SUBUNIT KORB-RELATED"/>
    <property type="match status" value="1"/>
</dbReference>
<dbReference type="SUPFAM" id="SSF53323">
    <property type="entry name" value="Pyruvate-ferredoxin oxidoreductase, PFOR, domain III"/>
    <property type="match status" value="1"/>
</dbReference>